<comment type="caution">
    <text evidence="1">The sequence shown here is derived from an EMBL/GenBank/DDBJ whole genome shotgun (WGS) entry which is preliminary data.</text>
</comment>
<organism evidence="1 2">
    <name type="scientific">Duganella aquatilis</name>
    <dbReference type="NCBI Taxonomy" id="2666082"/>
    <lineage>
        <taxon>Bacteria</taxon>
        <taxon>Pseudomonadati</taxon>
        <taxon>Pseudomonadota</taxon>
        <taxon>Betaproteobacteria</taxon>
        <taxon>Burkholderiales</taxon>
        <taxon>Oxalobacteraceae</taxon>
        <taxon>Telluria group</taxon>
        <taxon>Duganella</taxon>
    </lineage>
</organism>
<proteinExistence type="predicted"/>
<dbReference type="RefSeq" id="WP_154356576.1">
    <property type="nucleotide sequence ID" value="NZ_WKJL01000002.1"/>
</dbReference>
<evidence type="ECO:0000313" key="2">
    <source>
        <dbReference type="Proteomes" id="UP000439986"/>
    </source>
</evidence>
<dbReference type="AlphaFoldDB" id="A0A844D4F3"/>
<name>A0A844D4F3_9BURK</name>
<protein>
    <submittedName>
        <fullName evidence="1">Uncharacterized protein</fullName>
    </submittedName>
</protein>
<dbReference type="EMBL" id="WKJL01000002">
    <property type="protein sequence ID" value="MRW83522.1"/>
    <property type="molecule type" value="Genomic_DNA"/>
</dbReference>
<accession>A0A844D4F3</accession>
<sequence>MRPRVSSDYHYRAPPDLNNGIAVGTLADSDIGVAVGEKIVRCILDETWRVNPGGVAHYCSGGVVVVGRATESAVKMALPDFARDASSRSCHRHGCMNR</sequence>
<keyword evidence="2" id="KW-1185">Reference proteome</keyword>
<gene>
    <name evidence="1" type="ORF">GJ698_05380</name>
</gene>
<evidence type="ECO:0000313" key="1">
    <source>
        <dbReference type="EMBL" id="MRW83522.1"/>
    </source>
</evidence>
<dbReference type="Proteomes" id="UP000439986">
    <property type="component" value="Unassembled WGS sequence"/>
</dbReference>
<reference evidence="1 2" key="1">
    <citation type="submission" date="2019-11" db="EMBL/GenBank/DDBJ databases">
        <title>Novel species isolated from a subtropical stream in China.</title>
        <authorList>
            <person name="Lu H."/>
        </authorList>
    </citation>
    <scope>NUCLEOTIDE SEQUENCE [LARGE SCALE GENOMIC DNA]</scope>
    <source>
        <strain evidence="1 2">FT26W</strain>
    </source>
</reference>